<evidence type="ECO:0000256" key="1">
    <source>
        <dbReference type="ARBA" id="ARBA00001286"/>
    </source>
</evidence>
<feature type="domain" description="Methylated-DNA-[protein]-cysteine S-methyltransferase DNA binding" evidence="11">
    <location>
        <begin position="105"/>
        <end position="189"/>
    </location>
</feature>
<feature type="compositionally biased region" description="Low complexity" evidence="10">
    <location>
        <begin position="46"/>
        <end position="64"/>
    </location>
</feature>
<comment type="subcellular location">
    <subcellularLocation>
        <location evidence="9">Cytoplasm</location>
    </subcellularLocation>
</comment>
<dbReference type="Pfam" id="PF02870">
    <property type="entry name" value="Methyltransf_1N"/>
    <property type="match status" value="1"/>
</dbReference>
<keyword evidence="7 9" id="KW-0234">DNA repair</keyword>
<keyword evidence="6 9" id="KW-0227">DNA damage</keyword>
<dbReference type="InterPro" id="IPR036388">
    <property type="entry name" value="WH-like_DNA-bd_sf"/>
</dbReference>
<dbReference type="SUPFAM" id="SSF53155">
    <property type="entry name" value="Methylated DNA-protein cysteine methyltransferase domain"/>
    <property type="match status" value="1"/>
</dbReference>
<dbReference type="Pfam" id="PF01035">
    <property type="entry name" value="DNA_binding_1"/>
    <property type="match status" value="1"/>
</dbReference>
<dbReference type="GO" id="GO:0003908">
    <property type="term" value="F:methylated-DNA-[protein]-cysteine S-methyltransferase activity"/>
    <property type="evidence" value="ECO:0007669"/>
    <property type="project" value="UniProtKB-UniRule"/>
</dbReference>
<dbReference type="FunFam" id="1.10.10.10:FF:000214">
    <property type="entry name" value="Methylated-DNA--protein-cysteine methyltransferase"/>
    <property type="match status" value="1"/>
</dbReference>
<comment type="similarity">
    <text evidence="2 9">Belongs to the MGMT family.</text>
</comment>
<evidence type="ECO:0000313" key="13">
    <source>
        <dbReference type="EMBL" id="WOT02157.1"/>
    </source>
</evidence>
<comment type="function">
    <text evidence="9">Involved in the cellular defense against the biological effects of O6-methylguanine (O6-MeG) and O4-methylthymine (O4-MeT) in DNA. Repairs the methylated nucleobase in DNA by stoichiometrically transferring the methyl group to a cysteine residue in the enzyme. This is a suicide reaction: the enzyme is irreversibly inactivated.</text>
</comment>
<dbReference type="InterPro" id="IPR036631">
    <property type="entry name" value="MGMT_N_sf"/>
</dbReference>
<dbReference type="AlphaFoldDB" id="A0AAF0YQA2"/>
<dbReference type="GO" id="GO:0006307">
    <property type="term" value="P:DNA alkylation repair"/>
    <property type="evidence" value="ECO:0007669"/>
    <property type="project" value="UniProtKB-UniRule"/>
</dbReference>
<dbReference type="SUPFAM" id="SSF46767">
    <property type="entry name" value="Methylated DNA-protein cysteine methyltransferase, C-terminal domain"/>
    <property type="match status" value="1"/>
</dbReference>
<dbReference type="HAMAP" id="MF_00772">
    <property type="entry name" value="OGT"/>
    <property type="match status" value="1"/>
</dbReference>
<evidence type="ECO:0000256" key="4">
    <source>
        <dbReference type="ARBA" id="ARBA00022603"/>
    </source>
</evidence>
<dbReference type="InterPro" id="IPR008332">
    <property type="entry name" value="MethylG_MeTrfase_N"/>
</dbReference>
<keyword evidence="5 9" id="KW-0808">Transferase</keyword>
<dbReference type="EC" id="2.1.1.63" evidence="9"/>
<feature type="active site" description="Nucleophile; methyl group acceptor" evidence="9">
    <location>
        <position position="161"/>
    </location>
</feature>
<reference evidence="13" key="1">
    <citation type="submission" date="2017-12" db="EMBL/GenBank/DDBJ databases">
        <authorList>
            <person name="Thomas-White K."/>
            <person name="Wolfe A.J."/>
        </authorList>
    </citation>
    <scope>NUCLEOTIDE SEQUENCE</scope>
    <source>
        <strain evidence="13">UMB0763</strain>
    </source>
</reference>
<evidence type="ECO:0000256" key="3">
    <source>
        <dbReference type="ARBA" id="ARBA00022490"/>
    </source>
</evidence>
<dbReference type="RefSeq" id="WP_101679072.1">
    <property type="nucleotide sequence ID" value="NZ_CP136958.1"/>
</dbReference>
<dbReference type="PROSITE" id="PS00374">
    <property type="entry name" value="MGMT"/>
    <property type="match status" value="1"/>
</dbReference>
<dbReference type="PANTHER" id="PTHR10815">
    <property type="entry name" value="METHYLATED-DNA--PROTEIN-CYSTEINE METHYLTRANSFERASE"/>
    <property type="match status" value="1"/>
</dbReference>
<dbReference type="NCBIfam" id="TIGR00589">
    <property type="entry name" value="ogt"/>
    <property type="match status" value="1"/>
</dbReference>
<evidence type="ECO:0000259" key="11">
    <source>
        <dbReference type="Pfam" id="PF01035"/>
    </source>
</evidence>
<name>A0AAF0YQA2_9CORY</name>
<evidence type="ECO:0000256" key="10">
    <source>
        <dbReference type="SAM" id="MobiDB-lite"/>
    </source>
</evidence>
<comment type="catalytic activity">
    <reaction evidence="8 9">
        <text>a 6-O-methyl-2'-deoxyguanosine in DNA + L-cysteinyl-[protein] = S-methyl-L-cysteinyl-[protein] + a 2'-deoxyguanosine in DNA</text>
        <dbReference type="Rhea" id="RHEA:24000"/>
        <dbReference type="Rhea" id="RHEA-COMP:10131"/>
        <dbReference type="Rhea" id="RHEA-COMP:10132"/>
        <dbReference type="Rhea" id="RHEA-COMP:11367"/>
        <dbReference type="Rhea" id="RHEA-COMP:11368"/>
        <dbReference type="ChEBI" id="CHEBI:29950"/>
        <dbReference type="ChEBI" id="CHEBI:82612"/>
        <dbReference type="ChEBI" id="CHEBI:85445"/>
        <dbReference type="ChEBI" id="CHEBI:85448"/>
        <dbReference type="EC" id="2.1.1.63"/>
    </reaction>
</comment>
<dbReference type="InterPro" id="IPR014048">
    <property type="entry name" value="MethylDNA_cys_MeTrfase_DNA-bd"/>
</dbReference>
<comment type="miscellaneous">
    <text evidence="9">This enzyme catalyzes only one turnover and therefore is not strictly catalytic. According to one definition, an enzyme is a biocatalyst that acts repeatedly and over many reaction cycles.</text>
</comment>
<feature type="domain" description="Methylguanine DNA methyltransferase ribonuclease-like" evidence="12">
    <location>
        <begin position="3"/>
        <end position="101"/>
    </location>
</feature>
<dbReference type="Proteomes" id="UP000234560">
    <property type="component" value="Chromosome"/>
</dbReference>
<keyword evidence="4 9" id="KW-0489">Methyltransferase</keyword>
<dbReference type="InterPro" id="IPR001497">
    <property type="entry name" value="MethylDNA_cys_MeTrfase_AS"/>
</dbReference>
<organism evidence="13 14">
    <name type="scientific">Corynebacterium pyruviciproducens</name>
    <dbReference type="NCBI Taxonomy" id="598660"/>
    <lineage>
        <taxon>Bacteria</taxon>
        <taxon>Bacillati</taxon>
        <taxon>Actinomycetota</taxon>
        <taxon>Actinomycetes</taxon>
        <taxon>Mycobacteriales</taxon>
        <taxon>Corynebacteriaceae</taxon>
        <taxon>Corynebacterium</taxon>
    </lineage>
</organism>
<dbReference type="PANTHER" id="PTHR10815:SF5">
    <property type="entry name" value="METHYLATED-DNA--PROTEIN-CYSTEINE METHYLTRANSFERASE"/>
    <property type="match status" value="1"/>
</dbReference>
<dbReference type="CDD" id="cd06445">
    <property type="entry name" value="ATase"/>
    <property type="match status" value="1"/>
</dbReference>
<dbReference type="GO" id="GO:0032259">
    <property type="term" value="P:methylation"/>
    <property type="evidence" value="ECO:0007669"/>
    <property type="project" value="UniProtKB-KW"/>
</dbReference>
<evidence type="ECO:0000256" key="6">
    <source>
        <dbReference type="ARBA" id="ARBA00022763"/>
    </source>
</evidence>
<reference evidence="13" key="2">
    <citation type="submission" date="2023-10" db="EMBL/GenBank/DDBJ databases">
        <authorList>
            <person name="Choi B."/>
        </authorList>
    </citation>
    <scope>NUCLEOTIDE SEQUENCE</scope>
    <source>
        <strain evidence="13">UMB0763</strain>
    </source>
</reference>
<evidence type="ECO:0000256" key="5">
    <source>
        <dbReference type="ARBA" id="ARBA00022679"/>
    </source>
</evidence>
<dbReference type="Gene3D" id="3.30.160.70">
    <property type="entry name" value="Methylated DNA-protein cysteine methyltransferase domain"/>
    <property type="match status" value="1"/>
</dbReference>
<evidence type="ECO:0000313" key="14">
    <source>
        <dbReference type="Proteomes" id="UP000234560"/>
    </source>
</evidence>
<sequence>MIYTMQYESPLGPIVVSCDDDAITGLWFEGQKYFGSTLPAESLPKESPSPGPATSTPSPEATPTQVPATPQSLHPLLAEATRWLDIYFSGRRPDFTPPLRLPSTPFRALVSEIMLAIPYGTTTTYAAIAAEVARRQGRSSSSAQAVGGAVGHNPISLIIPCHRVVGSNGSLTGYAGGLRRKVALLTLEGTDTSGLFSPRHPTA</sequence>
<dbReference type="Gene3D" id="1.10.10.10">
    <property type="entry name" value="Winged helix-like DNA-binding domain superfamily/Winged helix DNA-binding domain"/>
    <property type="match status" value="1"/>
</dbReference>
<evidence type="ECO:0000256" key="2">
    <source>
        <dbReference type="ARBA" id="ARBA00008711"/>
    </source>
</evidence>
<protein>
    <recommendedName>
        <fullName evidence="9">Methylated-DNA--protein-cysteine methyltransferase</fullName>
        <ecNumber evidence="9">2.1.1.63</ecNumber>
    </recommendedName>
    <alternativeName>
        <fullName evidence="9">6-O-methylguanine-DNA methyltransferase</fullName>
        <shortName evidence="9">MGMT</shortName>
    </alternativeName>
    <alternativeName>
        <fullName evidence="9">O-6-methylguanine-DNA-alkyltransferase</fullName>
    </alternativeName>
</protein>
<feature type="region of interest" description="Disordered" evidence="10">
    <location>
        <begin position="39"/>
        <end position="69"/>
    </location>
</feature>
<comment type="catalytic activity">
    <reaction evidence="1 9">
        <text>a 4-O-methyl-thymidine in DNA + L-cysteinyl-[protein] = a thymidine in DNA + S-methyl-L-cysteinyl-[protein]</text>
        <dbReference type="Rhea" id="RHEA:53428"/>
        <dbReference type="Rhea" id="RHEA-COMP:10131"/>
        <dbReference type="Rhea" id="RHEA-COMP:10132"/>
        <dbReference type="Rhea" id="RHEA-COMP:13555"/>
        <dbReference type="Rhea" id="RHEA-COMP:13556"/>
        <dbReference type="ChEBI" id="CHEBI:29950"/>
        <dbReference type="ChEBI" id="CHEBI:82612"/>
        <dbReference type="ChEBI" id="CHEBI:137386"/>
        <dbReference type="ChEBI" id="CHEBI:137387"/>
        <dbReference type="EC" id="2.1.1.63"/>
    </reaction>
</comment>
<gene>
    <name evidence="13" type="ORF">CYJ47_13095</name>
</gene>
<evidence type="ECO:0000256" key="9">
    <source>
        <dbReference type="HAMAP-Rule" id="MF_00772"/>
    </source>
</evidence>
<dbReference type="GO" id="GO:0005737">
    <property type="term" value="C:cytoplasm"/>
    <property type="evidence" value="ECO:0007669"/>
    <property type="project" value="UniProtKB-SubCell"/>
</dbReference>
<dbReference type="InterPro" id="IPR023546">
    <property type="entry name" value="MGMT"/>
</dbReference>
<accession>A0AAF0YQA2</accession>
<evidence type="ECO:0000256" key="8">
    <source>
        <dbReference type="ARBA" id="ARBA00049348"/>
    </source>
</evidence>
<dbReference type="KEGG" id="cpyr:CYJ47_13095"/>
<evidence type="ECO:0000256" key="7">
    <source>
        <dbReference type="ARBA" id="ARBA00023204"/>
    </source>
</evidence>
<dbReference type="EMBL" id="CP136958">
    <property type="protein sequence ID" value="WOT02157.1"/>
    <property type="molecule type" value="Genomic_DNA"/>
</dbReference>
<keyword evidence="3 9" id="KW-0963">Cytoplasm</keyword>
<dbReference type="InterPro" id="IPR036217">
    <property type="entry name" value="MethylDNA_cys_MeTrfase_DNAb"/>
</dbReference>
<evidence type="ECO:0000259" key="12">
    <source>
        <dbReference type="Pfam" id="PF02870"/>
    </source>
</evidence>
<proteinExistence type="inferred from homology"/>